<accession>A0A811TZ57</accession>
<reference evidence="2" key="1">
    <citation type="submission" date="2020-11" db="EMBL/GenBank/DDBJ databases">
        <authorList>
            <person name="Whitehead M."/>
        </authorList>
    </citation>
    <scope>NUCLEOTIDE SEQUENCE</scope>
    <source>
        <strain evidence="2">EGII</strain>
    </source>
</reference>
<dbReference type="AlphaFoldDB" id="A0A811TZ57"/>
<dbReference type="OrthoDB" id="668540at2759"/>
<comment type="caution">
    <text evidence="2">The sequence shown here is derived from an EMBL/GenBank/DDBJ whole genome shotgun (WGS) entry which is preliminary data.</text>
</comment>
<evidence type="ECO:0000313" key="3">
    <source>
        <dbReference type="Proteomes" id="UP000606786"/>
    </source>
</evidence>
<evidence type="ECO:0000313" key="2">
    <source>
        <dbReference type="EMBL" id="CAD6992052.1"/>
    </source>
</evidence>
<name>A0A811TZ57_CERCA</name>
<feature type="compositionally biased region" description="Pro residues" evidence="1">
    <location>
        <begin position="167"/>
        <end position="182"/>
    </location>
</feature>
<organism evidence="2 3">
    <name type="scientific">Ceratitis capitata</name>
    <name type="common">Mediterranean fruit fly</name>
    <name type="synonym">Tephritis capitata</name>
    <dbReference type="NCBI Taxonomy" id="7213"/>
    <lineage>
        <taxon>Eukaryota</taxon>
        <taxon>Metazoa</taxon>
        <taxon>Ecdysozoa</taxon>
        <taxon>Arthropoda</taxon>
        <taxon>Hexapoda</taxon>
        <taxon>Insecta</taxon>
        <taxon>Pterygota</taxon>
        <taxon>Neoptera</taxon>
        <taxon>Endopterygota</taxon>
        <taxon>Diptera</taxon>
        <taxon>Brachycera</taxon>
        <taxon>Muscomorpha</taxon>
        <taxon>Tephritoidea</taxon>
        <taxon>Tephritidae</taxon>
        <taxon>Ceratitis</taxon>
        <taxon>Ceratitis</taxon>
    </lineage>
</organism>
<sequence length="209" mass="21799">QLFRSQNHGLAASNAAAAAAAAAAATSTAPPGAPNGTMQPQQMAQMAASQQFLAAQQNAAYAAQQAAPYVINPGQDAAPYMGLIAQMPQYYGVQWGMYPSNLIPQQGTQPRRPLTPSQQGAENQSYQVIPAFFDQSGSLVMGPRTGTPMRLVSPAPVLVPPGATRAGPPPPQGPPQLYPPQPQTAQQNLYSQQNGSSVGGKLNYCITIN</sequence>
<dbReference type="EMBL" id="CAJHJT010000001">
    <property type="protein sequence ID" value="CAD6992052.1"/>
    <property type="molecule type" value="Genomic_DNA"/>
</dbReference>
<feature type="non-terminal residue" evidence="2">
    <location>
        <position position="209"/>
    </location>
</feature>
<gene>
    <name evidence="2" type="ORF">CCAP1982_LOCUS933</name>
</gene>
<feature type="region of interest" description="Disordered" evidence="1">
    <location>
        <begin position="154"/>
        <end position="197"/>
    </location>
</feature>
<proteinExistence type="predicted"/>
<keyword evidence="3" id="KW-1185">Reference proteome</keyword>
<evidence type="ECO:0000256" key="1">
    <source>
        <dbReference type="SAM" id="MobiDB-lite"/>
    </source>
</evidence>
<dbReference type="Proteomes" id="UP000606786">
    <property type="component" value="Unassembled WGS sequence"/>
</dbReference>
<protein>
    <submittedName>
        <fullName evidence="2">(Mediterranean fruit fly) hypothetical protein</fullName>
    </submittedName>
</protein>